<dbReference type="Proteomes" id="UP000466683">
    <property type="component" value="Chromosome"/>
</dbReference>
<sequence length="510" mass="53319">MLSVLPVLTAMAGLAPRASAVRSIVDVRDFGAKGDGSTDDSAAIQAAVRALRSGATLHFPKGSYRFAAPNPEGGAAVSITGISHVDIKFDTGAELLMDNLDDGVGAGHAILIQGPASHISLDSVRLRWATKAPRSLGDGIRIVGYPAKITDDPPAGWSGPPAPVNDIRIADCEVGSSPQAGVILMGVSNIKVTNLRVYDTAADGLHFNACRRANVDGYTVTDNGDDGLALVTYYSDRPTYDSAAQTFAFPELTAWSNTDFTITNITVSGGRANGVRFAGADGVTLRDLTVAGKQTGAGIVVDSTADIDSGADWRYLASRGLRLEHITVADCEMGIQLLARPGADGDRKFTDFGISAADVNIRSCSNWAVRAESLTSQPVSGLRLDNCTVDATSTTGGNGGIGLGNTQNLSFGKISVTHSQPVVTFSASDTRNLSISALNLSVTQTDGVQDDSTPSALFDNCEGAINAMHVNWPQAPETWTPVHITAKAQPVAIRKLSVKPSSIIEHMRTV</sequence>
<accession>A0ABN5Z4H2</accession>
<proteinExistence type="predicted"/>
<dbReference type="SMART" id="SM00710">
    <property type="entry name" value="PbH1"/>
    <property type="match status" value="8"/>
</dbReference>
<gene>
    <name evidence="2" type="ORF">MBOE_07460</name>
</gene>
<organism evidence="2 3">
    <name type="scientific">Mycolicibacterium boenickei</name>
    <dbReference type="NCBI Taxonomy" id="146017"/>
    <lineage>
        <taxon>Bacteria</taxon>
        <taxon>Bacillati</taxon>
        <taxon>Actinomycetota</taxon>
        <taxon>Actinomycetes</taxon>
        <taxon>Mycobacteriales</taxon>
        <taxon>Mycobacteriaceae</taxon>
        <taxon>Mycolicibacterium</taxon>
    </lineage>
</organism>
<dbReference type="InterPro" id="IPR024535">
    <property type="entry name" value="RHGA/B-epi-like_pectate_lyase"/>
</dbReference>
<name>A0ABN5Z4H2_9MYCO</name>
<dbReference type="EMBL" id="AP022579">
    <property type="protein sequence ID" value="BBX89097.1"/>
    <property type="molecule type" value="Genomic_DNA"/>
</dbReference>
<dbReference type="InterPro" id="IPR012334">
    <property type="entry name" value="Pectin_lyas_fold"/>
</dbReference>
<dbReference type="SUPFAM" id="SSF51126">
    <property type="entry name" value="Pectin lyase-like"/>
    <property type="match status" value="1"/>
</dbReference>
<dbReference type="InterPro" id="IPR011050">
    <property type="entry name" value="Pectin_lyase_fold/virulence"/>
</dbReference>
<evidence type="ECO:0000259" key="1">
    <source>
        <dbReference type="Pfam" id="PF12708"/>
    </source>
</evidence>
<evidence type="ECO:0000313" key="2">
    <source>
        <dbReference type="EMBL" id="BBX89097.1"/>
    </source>
</evidence>
<reference evidence="2 3" key="1">
    <citation type="journal article" date="2019" name="Emerg. Microbes Infect.">
        <title>Comprehensive subspecies identification of 175 nontuberculous mycobacteria species based on 7547 genomic profiles.</title>
        <authorList>
            <person name="Matsumoto Y."/>
            <person name="Kinjo T."/>
            <person name="Motooka D."/>
            <person name="Nabeya D."/>
            <person name="Jung N."/>
            <person name="Uechi K."/>
            <person name="Horii T."/>
            <person name="Iida T."/>
            <person name="Fujita J."/>
            <person name="Nakamura S."/>
        </authorList>
    </citation>
    <scope>NUCLEOTIDE SEQUENCE [LARGE SCALE GENOMIC DNA]</scope>
    <source>
        <strain evidence="2 3">JCM 15653</strain>
    </source>
</reference>
<keyword evidence="3" id="KW-1185">Reference proteome</keyword>
<evidence type="ECO:0000313" key="3">
    <source>
        <dbReference type="Proteomes" id="UP000466683"/>
    </source>
</evidence>
<protein>
    <recommendedName>
        <fullName evidence="1">Rhamnogalacturonase A/B/Epimerase-like pectate lyase domain-containing protein</fullName>
    </recommendedName>
</protein>
<dbReference type="Pfam" id="PF12708">
    <property type="entry name" value="Pect-lyase_RHGA_epim"/>
    <property type="match status" value="1"/>
</dbReference>
<dbReference type="InterPro" id="IPR006626">
    <property type="entry name" value="PbH1"/>
</dbReference>
<dbReference type="Gene3D" id="2.160.20.10">
    <property type="entry name" value="Single-stranded right-handed beta-helix, Pectin lyase-like"/>
    <property type="match status" value="2"/>
</dbReference>
<feature type="domain" description="Rhamnogalacturonase A/B/Epimerase-like pectate lyase" evidence="1">
    <location>
        <begin position="25"/>
        <end position="69"/>
    </location>
</feature>